<evidence type="ECO:0000256" key="1">
    <source>
        <dbReference type="SAM" id="SignalP"/>
    </source>
</evidence>
<name>A0A3M8VWX3_9ACTN</name>
<comment type="caution">
    <text evidence="2">The sequence shown here is derived from an EMBL/GenBank/DDBJ whole genome shotgun (WGS) entry which is preliminary data.</text>
</comment>
<keyword evidence="1" id="KW-0732">Signal</keyword>
<dbReference type="EMBL" id="RIBZ01000273">
    <property type="protein sequence ID" value="RNG21637.1"/>
    <property type="molecule type" value="Genomic_DNA"/>
</dbReference>
<organism evidence="2 3">
    <name type="scientific">Streptomyces botrytidirepellens</name>
    <dbReference type="NCBI Taxonomy" id="2486417"/>
    <lineage>
        <taxon>Bacteria</taxon>
        <taxon>Bacillati</taxon>
        <taxon>Actinomycetota</taxon>
        <taxon>Actinomycetes</taxon>
        <taxon>Kitasatosporales</taxon>
        <taxon>Streptomycetaceae</taxon>
        <taxon>Streptomyces</taxon>
    </lineage>
</organism>
<dbReference type="RefSeq" id="WP_123102197.1">
    <property type="nucleotide sequence ID" value="NZ_RIBZ01000273.1"/>
</dbReference>
<sequence length="140" mass="14217">MKLARRTATIMTIAIGVSGSALALAGPASAAESVGPVAKYNGACGAGHKVIDSADMENLGTTFLTYNKTTGENCVVTVRASAGAPVYMFASLSSEREGKATDSGQFTTYAGPVYLHAPGQCVTWEGGITTYSTKGTGHCG</sequence>
<dbReference type="AlphaFoldDB" id="A0A3M8VWX3"/>
<feature type="chain" id="PRO_5018075916" evidence="1">
    <location>
        <begin position="31"/>
        <end position="140"/>
    </location>
</feature>
<accession>A0A3M8VWX3</accession>
<gene>
    <name evidence="2" type="ORF">EEJ42_22310</name>
</gene>
<evidence type="ECO:0000313" key="3">
    <source>
        <dbReference type="Proteomes" id="UP000275401"/>
    </source>
</evidence>
<feature type="signal peptide" evidence="1">
    <location>
        <begin position="1"/>
        <end position="30"/>
    </location>
</feature>
<reference evidence="2 3" key="1">
    <citation type="submission" date="2018-11" db="EMBL/GenBank/DDBJ databases">
        <title>The Potential of Streptomyces as Biocontrol Agents against the Tomato grey mould, Botrytis cinerea (Gray mold) Frontiers in Microbiology.</title>
        <authorList>
            <person name="Li D."/>
        </authorList>
    </citation>
    <scope>NUCLEOTIDE SEQUENCE [LARGE SCALE GENOMIC DNA]</scope>
    <source>
        <strain evidence="2 3">NEAU-LD23</strain>
    </source>
</reference>
<protein>
    <submittedName>
        <fullName evidence="2">Spore-associated protein A</fullName>
    </submittedName>
</protein>
<keyword evidence="3" id="KW-1185">Reference proteome</keyword>
<dbReference type="Proteomes" id="UP000275401">
    <property type="component" value="Unassembled WGS sequence"/>
</dbReference>
<evidence type="ECO:0000313" key="2">
    <source>
        <dbReference type="EMBL" id="RNG21637.1"/>
    </source>
</evidence>
<proteinExistence type="predicted"/>